<evidence type="ECO:0000313" key="2">
    <source>
        <dbReference type="Proteomes" id="UP000077667"/>
    </source>
</evidence>
<keyword evidence="2" id="KW-1185">Reference proteome</keyword>
<organism evidence="1 2">
    <name type="scientific">Niabella ginsenosidivorans</name>
    <dbReference type="NCBI Taxonomy" id="1176587"/>
    <lineage>
        <taxon>Bacteria</taxon>
        <taxon>Pseudomonadati</taxon>
        <taxon>Bacteroidota</taxon>
        <taxon>Chitinophagia</taxon>
        <taxon>Chitinophagales</taxon>
        <taxon>Chitinophagaceae</taxon>
        <taxon>Niabella</taxon>
    </lineage>
</organism>
<proteinExistence type="predicted"/>
<name>A0A1A9HWH9_9BACT</name>
<dbReference type="RefSeq" id="WP_067750915.1">
    <property type="nucleotide sequence ID" value="NZ_CP015772.1"/>
</dbReference>
<dbReference type="STRING" id="1176587.A8C56_01035"/>
<dbReference type="EMBL" id="CP015772">
    <property type="protein sequence ID" value="ANH79746.1"/>
    <property type="molecule type" value="Genomic_DNA"/>
</dbReference>
<accession>A0A1A9HWH9</accession>
<protein>
    <submittedName>
        <fullName evidence="1">Uncharacterized protein</fullName>
    </submittedName>
</protein>
<sequence>MQLAIHNCKRIRISFLKEIIGGGYVKEPLVLTDFASAGNTWDATSACLTWFINPKDPSKDR</sequence>
<evidence type="ECO:0000313" key="1">
    <source>
        <dbReference type="EMBL" id="ANH79746.1"/>
    </source>
</evidence>
<dbReference type="Proteomes" id="UP000077667">
    <property type="component" value="Chromosome"/>
</dbReference>
<gene>
    <name evidence="1" type="ORF">A8C56_01035</name>
</gene>
<dbReference type="KEGG" id="nia:A8C56_01035"/>
<dbReference type="AlphaFoldDB" id="A0A1A9HWH9"/>
<reference evidence="1 2" key="1">
    <citation type="submission" date="2016-05" db="EMBL/GenBank/DDBJ databases">
        <title>Niabella ginsenosidivorans BS26 whole genome sequencing.</title>
        <authorList>
            <person name="Im W.T."/>
            <person name="Siddiqi M.Z."/>
        </authorList>
    </citation>
    <scope>NUCLEOTIDE SEQUENCE [LARGE SCALE GENOMIC DNA]</scope>
    <source>
        <strain evidence="1 2">BS26</strain>
    </source>
</reference>